<dbReference type="PIRSF" id="PIRSF001500">
    <property type="entry name" value="Chor_mut_pdt_Ppr"/>
    <property type="match status" value="1"/>
</dbReference>
<feature type="domain" description="Chorismate mutase" evidence="20">
    <location>
        <begin position="10"/>
        <end position="104"/>
    </location>
</feature>
<comment type="catalytic activity">
    <reaction evidence="1">
        <text>chorismate = prephenate</text>
        <dbReference type="Rhea" id="RHEA:13897"/>
        <dbReference type="ChEBI" id="CHEBI:29748"/>
        <dbReference type="ChEBI" id="CHEBI:29934"/>
        <dbReference type="EC" id="5.4.99.5"/>
    </reaction>
</comment>
<dbReference type="FunFam" id="3.40.190.10:FF:000034">
    <property type="entry name" value="Chorismate mutase/prephenate dehydratase"/>
    <property type="match status" value="1"/>
</dbReference>
<dbReference type="GO" id="GO:0005737">
    <property type="term" value="C:cytoplasm"/>
    <property type="evidence" value="ECO:0007669"/>
    <property type="project" value="UniProtKB-SubCell"/>
</dbReference>
<dbReference type="UniPathway" id="UPA00121">
    <property type="reaction ID" value="UER00345"/>
</dbReference>
<evidence type="ECO:0000256" key="12">
    <source>
        <dbReference type="ARBA" id="ARBA00023222"/>
    </source>
</evidence>
<dbReference type="SMART" id="SM00830">
    <property type="entry name" value="CM_2"/>
    <property type="match status" value="1"/>
</dbReference>
<name>Q21IS2_SACD2</name>
<evidence type="ECO:0000256" key="14">
    <source>
        <dbReference type="ARBA" id="ARBA00023239"/>
    </source>
</evidence>
<dbReference type="CDD" id="cd04905">
    <property type="entry name" value="ACT_CM-PDT"/>
    <property type="match status" value="1"/>
</dbReference>
<dbReference type="GO" id="GO:0046417">
    <property type="term" value="P:chorismate metabolic process"/>
    <property type="evidence" value="ECO:0007669"/>
    <property type="project" value="InterPro"/>
</dbReference>
<dbReference type="GO" id="GO:0009094">
    <property type="term" value="P:L-phenylalanine biosynthetic process"/>
    <property type="evidence" value="ECO:0007669"/>
    <property type="project" value="UniProtKB-UniPathway"/>
</dbReference>
<sequence>MSDKSEPISAEEAALLGELRVKIDDIDQQIGDLICARANCAVEVAHVKKRFSNITEPKFYRPEREAQVLRNAMARNKGPLSNEEFARLFREIMSACLALEAPVKVAYLGPEGTYTQQAALKHFGHSAQAVSLPAIDEVFREVASGAAHYGVVPVENSTEGVVTHTLDNFLGSSVKICGEVVLRIHHHLLVSDVTHVQNISRIYSHAQSLAQCRKWLDAHYPRAERIAVSSNAEAARRIKGEWNSAAIAGAMAADLYGLTSHAQNIEDQPDNSTRFLIIGAESVGASGEDKTSIVVSMKNEPGALHNLLEPFHQHGIDLTRVETRPSPTGAWNYVFFIDFAGHASEPVAKKVLEEVGRRASDLKILGSYPKGVL</sequence>
<keyword evidence="10" id="KW-0028">Amino-acid biosynthesis</keyword>
<comment type="function">
    <text evidence="2">Catalyzes the Claisen rearrangement of chorismate to prephenate and the decarboxylation/dehydration of prephenate to phenylpyruvate.</text>
</comment>
<evidence type="ECO:0000313" key="23">
    <source>
        <dbReference type="EMBL" id="ABD81407.1"/>
    </source>
</evidence>
<dbReference type="FunFam" id="3.30.70.260:FF:000012">
    <property type="entry name" value="Prephenate dehydratase"/>
    <property type="match status" value="1"/>
</dbReference>
<dbReference type="InterPro" id="IPR002701">
    <property type="entry name" value="CM_II_prokaryot"/>
</dbReference>
<evidence type="ECO:0000256" key="3">
    <source>
        <dbReference type="ARBA" id="ARBA00004496"/>
    </source>
</evidence>
<dbReference type="HOGENOM" id="CLU_035008_0_1_6"/>
<dbReference type="InterPro" id="IPR001086">
    <property type="entry name" value="Preph_deHydtase"/>
</dbReference>
<evidence type="ECO:0000256" key="5">
    <source>
        <dbReference type="ARBA" id="ARBA00004817"/>
    </source>
</evidence>
<dbReference type="eggNOG" id="COG0077">
    <property type="taxonomic scope" value="Bacteria"/>
</dbReference>
<evidence type="ECO:0000256" key="8">
    <source>
        <dbReference type="ARBA" id="ARBA00014401"/>
    </source>
</evidence>
<keyword evidence="15" id="KW-0511">Multifunctional enzyme</keyword>
<dbReference type="Gene3D" id="3.30.70.260">
    <property type="match status" value="1"/>
</dbReference>
<dbReference type="InterPro" id="IPR002912">
    <property type="entry name" value="ACT_dom"/>
</dbReference>
<protein>
    <recommendedName>
        <fullName evidence="8">Bifunctional chorismate mutase/prephenate dehydratase</fullName>
        <ecNumber evidence="7">4.2.1.51</ecNumber>
        <ecNumber evidence="6">5.4.99.5</ecNumber>
    </recommendedName>
    <alternativeName>
        <fullName evidence="17">Chorismate mutase-prephenate dehydratase</fullName>
    </alternativeName>
    <alternativeName>
        <fullName evidence="16">p-protein</fullName>
    </alternativeName>
</protein>
<dbReference type="Pfam" id="PF01842">
    <property type="entry name" value="ACT"/>
    <property type="match status" value="1"/>
</dbReference>
<feature type="domain" description="Prephenate dehydratase" evidence="21">
    <location>
        <begin position="104"/>
        <end position="280"/>
    </location>
</feature>
<evidence type="ECO:0000256" key="18">
    <source>
        <dbReference type="ARBA" id="ARBA00047848"/>
    </source>
</evidence>
<organism evidence="23 24">
    <name type="scientific">Saccharophagus degradans (strain 2-40 / ATCC 43961 / DSM 17024)</name>
    <dbReference type="NCBI Taxonomy" id="203122"/>
    <lineage>
        <taxon>Bacteria</taxon>
        <taxon>Pseudomonadati</taxon>
        <taxon>Pseudomonadota</taxon>
        <taxon>Gammaproteobacteria</taxon>
        <taxon>Cellvibrionales</taxon>
        <taxon>Cellvibrionaceae</taxon>
        <taxon>Saccharophagus</taxon>
    </lineage>
</organism>
<evidence type="ECO:0000256" key="15">
    <source>
        <dbReference type="ARBA" id="ARBA00023268"/>
    </source>
</evidence>
<dbReference type="UniPathway" id="UPA00120">
    <property type="reaction ID" value="UER00203"/>
</dbReference>
<evidence type="ECO:0000259" key="21">
    <source>
        <dbReference type="PROSITE" id="PS51171"/>
    </source>
</evidence>
<evidence type="ECO:0000256" key="19">
    <source>
        <dbReference type="PIRSR" id="PIRSR001500-2"/>
    </source>
</evidence>
<feature type="domain" description="ACT" evidence="22">
    <location>
        <begin position="292"/>
        <end position="369"/>
    </location>
</feature>
<dbReference type="EC" id="4.2.1.51" evidence="7"/>
<evidence type="ECO:0000256" key="11">
    <source>
        <dbReference type="ARBA" id="ARBA00023141"/>
    </source>
</evidence>
<keyword evidence="12" id="KW-0584">Phenylalanine biosynthesis</keyword>
<evidence type="ECO:0000256" key="4">
    <source>
        <dbReference type="ARBA" id="ARBA00004741"/>
    </source>
</evidence>
<dbReference type="KEGG" id="sde:Sde_2147"/>
<dbReference type="PROSITE" id="PS51671">
    <property type="entry name" value="ACT"/>
    <property type="match status" value="1"/>
</dbReference>
<evidence type="ECO:0000256" key="17">
    <source>
        <dbReference type="ARBA" id="ARBA00031520"/>
    </source>
</evidence>
<dbReference type="InterPro" id="IPR018528">
    <property type="entry name" value="Preph_deHydtase_CS"/>
</dbReference>
<evidence type="ECO:0000256" key="1">
    <source>
        <dbReference type="ARBA" id="ARBA00000824"/>
    </source>
</evidence>
<comment type="pathway">
    <text evidence="4">Amino-acid biosynthesis; L-phenylalanine biosynthesis; phenylpyruvate from prephenate: step 1/1.</text>
</comment>
<dbReference type="NCBIfam" id="NF008865">
    <property type="entry name" value="PRK11898.1"/>
    <property type="match status" value="1"/>
</dbReference>
<dbReference type="InterPro" id="IPR045865">
    <property type="entry name" value="ACT-like_dom_sf"/>
</dbReference>
<dbReference type="eggNOG" id="COG1605">
    <property type="taxonomic scope" value="Bacteria"/>
</dbReference>
<dbReference type="NCBIfam" id="TIGR01807">
    <property type="entry name" value="CM_P2"/>
    <property type="match status" value="1"/>
</dbReference>
<evidence type="ECO:0000256" key="7">
    <source>
        <dbReference type="ARBA" id="ARBA00013147"/>
    </source>
</evidence>
<dbReference type="FunFam" id="3.40.190.10:FF:000029">
    <property type="entry name" value="Chorismate mutase/Prephenate dehydratase"/>
    <property type="match status" value="1"/>
</dbReference>
<dbReference type="PANTHER" id="PTHR21022">
    <property type="entry name" value="PREPHENATE DEHYDRATASE P PROTEIN"/>
    <property type="match status" value="1"/>
</dbReference>
<keyword evidence="24" id="KW-1185">Reference proteome</keyword>
<dbReference type="EC" id="5.4.99.5" evidence="6"/>
<dbReference type="RefSeq" id="WP_011468625.1">
    <property type="nucleotide sequence ID" value="NC_007912.1"/>
</dbReference>
<evidence type="ECO:0000256" key="2">
    <source>
        <dbReference type="ARBA" id="ARBA00002364"/>
    </source>
</evidence>
<dbReference type="Gene3D" id="3.40.190.10">
    <property type="entry name" value="Periplasmic binding protein-like II"/>
    <property type="match status" value="2"/>
</dbReference>
<dbReference type="EMBL" id="CP000282">
    <property type="protein sequence ID" value="ABD81407.1"/>
    <property type="molecule type" value="Genomic_DNA"/>
</dbReference>
<dbReference type="InterPro" id="IPR008242">
    <property type="entry name" value="Chor_mutase/pphenate_deHydtase"/>
</dbReference>
<keyword evidence="14 23" id="KW-0456">Lyase</keyword>
<dbReference type="PROSITE" id="PS00858">
    <property type="entry name" value="PREPHENATE_DEHYDR_2"/>
    <property type="match status" value="1"/>
</dbReference>
<dbReference type="PROSITE" id="PS51171">
    <property type="entry name" value="PREPHENATE_DEHYDR_3"/>
    <property type="match status" value="1"/>
</dbReference>
<gene>
    <name evidence="23" type="ordered locus">Sde_2147</name>
</gene>
<dbReference type="InterPro" id="IPR036979">
    <property type="entry name" value="CM_dom_sf"/>
</dbReference>
<evidence type="ECO:0000256" key="16">
    <source>
        <dbReference type="ARBA" id="ARBA00031175"/>
    </source>
</evidence>
<dbReference type="Pfam" id="PF01817">
    <property type="entry name" value="CM_2"/>
    <property type="match status" value="1"/>
</dbReference>
<dbReference type="GO" id="GO:0004106">
    <property type="term" value="F:chorismate mutase activity"/>
    <property type="evidence" value="ECO:0007669"/>
    <property type="project" value="UniProtKB-EC"/>
</dbReference>
<keyword evidence="11" id="KW-0057">Aromatic amino acid biosynthesis</keyword>
<evidence type="ECO:0000313" key="24">
    <source>
        <dbReference type="Proteomes" id="UP000001947"/>
    </source>
</evidence>
<comment type="subcellular location">
    <subcellularLocation>
        <location evidence="3">Cytoplasm</location>
    </subcellularLocation>
</comment>
<dbReference type="Pfam" id="PF00800">
    <property type="entry name" value="PDT"/>
    <property type="match status" value="1"/>
</dbReference>
<dbReference type="CDD" id="cd13630">
    <property type="entry name" value="PBP2_PDT_1"/>
    <property type="match status" value="1"/>
</dbReference>
<evidence type="ECO:0000256" key="10">
    <source>
        <dbReference type="ARBA" id="ARBA00022605"/>
    </source>
</evidence>
<accession>Q21IS2</accession>
<evidence type="ECO:0000259" key="22">
    <source>
        <dbReference type="PROSITE" id="PS51671"/>
    </source>
</evidence>
<dbReference type="PANTHER" id="PTHR21022:SF19">
    <property type="entry name" value="PREPHENATE DEHYDRATASE-RELATED"/>
    <property type="match status" value="1"/>
</dbReference>
<comment type="pathway">
    <text evidence="5">Metabolic intermediate biosynthesis; prephenate biosynthesis; prephenate from chorismate: step 1/1.</text>
</comment>
<dbReference type="InterPro" id="IPR036263">
    <property type="entry name" value="Chorismate_II_sf"/>
</dbReference>
<dbReference type="SUPFAM" id="SSF55021">
    <property type="entry name" value="ACT-like"/>
    <property type="match status" value="1"/>
</dbReference>
<dbReference type="InterPro" id="IPR010957">
    <property type="entry name" value="G/b/e-P-prot_chorismate_mutase"/>
</dbReference>
<dbReference type="SUPFAM" id="SSF48600">
    <property type="entry name" value="Chorismate mutase II"/>
    <property type="match status" value="1"/>
</dbReference>
<comment type="catalytic activity">
    <reaction evidence="18">
        <text>prephenate + H(+) = 3-phenylpyruvate + CO2 + H2O</text>
        <dbReference type="Rhea" id="RHEA:21648"/>
        <dbReference type="ChEBI" id="CHEBI:15377"/>
        <dbReference type="ChEBI" id="CHEBI:15378"/>
        <dbReference type="ChEBI" id="CHEBI:16526"/>
        <dbReference type="ChEBI" id="CHEBI:18005"/>
        <dbReference type="ChEBI" id="CHEBI:29934"/>
        <dbReference type="EC" id="4.2.1.51"/>
    </reaction>
</comment>
<feature type="site" description="Essential for prephenate dehydratase activity" evidence="19">
    <location>
        <position position="273"/>
    </location>
</feature>
<dbReference type="Gene3D" id="1.20.59.10">
    <property type="entry name" value="Chorismate mutase"/>
    <property type="match status" value="1"/>
</dbReference>
<dbReference type="AlphaFoldDB" id="Q21IS2"/>
<dbReference type="GeneID" id="98613818"/>
<keyword evidence="13" id="KW-0413">Isomerase</keyword>
<evidence type="ECO:0000256" key="13">
    <source>
        <dbReference type="ARBA" id="ARBA00023235"/>
    </source>
</evidence>
<keyword evidence="9" id="KW-0963">Cytoplasm</keyword>
<evidence type="ECO:0000259" key="20">
    <source>
        <dbReference type="PROSITE" id="PS51168"/>
    </source>
</evidence>
<dbReference type="GO" id="GO:0004664">
    <property type="term" value="F:prephenate dehydratase activity"/>
    <property type="evidence" value="ECO:0007669"/>
    <property type="project" value="UniProtKB-EC"/>
</dbReference>
<evidence type="ECO:0000256" key="9">
    <source>
        <dbReference type="ARBA" id="ARBA00022490"/>
    </source>
</evidence>
<dbReference type="SUPFAM" id="SSF53850">
    <property type="entry name" value="Periplasmic binding protein-like II"/>
    <property type="match status" value="1"/>
</dbReference>
<dbReference type="PROSITE" id="PS51168">
    <property type="entry name" value="CHORISMATE_MUT_2"/>
    <property type="match status" value="1"/>
</dbReference>
<dbReference type="Proteomes" id="UP000001947">
    <property type="component" value="Chromosome"/>
</dbReference>
<evidence type="ECO:0000256" key="6">
    <source>
        <dbReference type="ARBA" id="ARBA00012404"/>
    </source>
</evidence>
<dbReference type="STRING" id="203122.Sde_2147"/>
<proteinExistence type="predicted"/>
<reference evidence="23 24" key="1">
    <citation type="journal article" date="2008" name="PLoS Genet.">
        <title>Complete genome sequence of the complex carbohydrate-degrading marine bacterium, Saccharophagus degradans strain 2-40 T.</title>
        <authorList>
            <person name="Weiner R.M."/>
            <person name="Taylor L.E.II."/>
            <person name="Henrissat B."/>
            <person name="Hauser L."/>
            <person name="Land M."/>
            <person name="Coutinho P.M."/>
            <person name="Rancurel C."/>
            <person name="Saunders E.H."/>
            <person name="Longmire A.G."/>
            <person name="Zhang H."/>
            <person name="Bayer E.A."/>
            <person name="Gilbert H.J."/>
            <person name="Larimer F."/>
            <person name="Zhulin I.B."/>
            <person name="Ekborg N.A."/>
            <person name="Lamed R."/>
            <person name="Richardson P.M."/>
            <person name="Borovok I."/>
            <person name="Hutcheson S."/>
        </authorList>
    </citation>
    <scope>NUCLEOTIDE SEQUENCE [LARGE SCALE GENOMIC DNA]</scope>
    <source>
        <strain evidence="24">2-40 / ATCC 43961 / DSM 17024</strain>
    </source>
</reference>